<feature type="region of interest" description="Disordered" evidence="11">
    <location>
        <begin position="790"/>
        <end position="821"/>
    </location>
</feature>
<proteinExistence type="inferred from homology"/>
<evidence type="ECO:0000259" key="12">
    <source>
        <dbReference type="SMART" id="SM00382"/>
    </source>
</evidence>
<evidence type="ECO:0000256" key="5">
    <source>
        <dbReference type="ARBA" id="ARBA00022741"/>
    </source>
</evidence>
<keyword evidence="9" id="KW-0175">Coiled coil</keyword>
<evidence type="ECO:0000256" key="11">
    <source>
        <dbReference type="SAM" id="MobiDB-lite"/>
    </source>
</evidence>
<comment type="catalytic activity">
    <reaction evidence="10">
        <text>DNA(n) + a 2'-deoxyribonucleoside 5'-triphosphate = DNA(n+1) + diphosphate</text>
        <dbReference type="Rhea" id="RHEA:22508"/>
        <dbReference type="Rhea" id="RHEA-COMP:17339"/>
        <dbReference type="Rhea" id="RHEA-COMP:17340"/>
        <dbReference type="ChEBI" id="CHEBI:33019"/>
        <dbReference type="ChEBI" id="CHEBI:61560"/>
        <dbReference type="ChEBI" id="CHEBI:173112"/>
        <dbReference type="EC" id="2.7.7.7"/>
    </reaction>
</comment>
<feature type="compositionally biased region" description="Polar residues" evidence="11">
    <location>
        <begin position="812"/>
        <end position="821"/>
    </location>
</feature>
<dbReference type="Proteomes" id="UP000324897">
    <property type="component" value="Unassembled WGS sequence"/>
</dbReference>
<dbReference type="InterPro" id="IPR027417">
    <property type="entry name" value="P-loop_NTPase"/>
</dbReference>
<keyword evidence="4" id="KW-0479">Metal-binding</keyword>
<dbReference type="InterPro" id="IPR012763">
    <property type="entry name" value="DNA_pol_III_sug/sutau_N"/>
</dbReference>
<dbReference type="GO" id="GO:0005524">
    <property type="term" value="F:ATP binding"/>
    <property type="evidence" value="ECO:0007669"/>
    <property type="project" value="UniProtKB-KW"/>
</dbReference>
<comment type="caution">
    <text evidence="13">The sequence shown here is derived from an EMBL/GenBank/DDBJ whole genome shotgun (WGS) entry which is preliminary data.</text>
</comment>
<dbReference type="Pfam" id="PF23007">
    <property type="entry name" value="DnaA_N-like_STI"/>
    <property type="match status" value="1"/>
</dbReference>
<dbReference type="InterPro" id="IPR045085">
    <property type="entry name" value="HLD_clamp_pol_III_gamma_tau"/>
</dbReference>
<evidence type="ECO:0000256" key="1">
    <source>
        <dbReference type="ARBA" id="ARBA00002386"/>
    </source>
</evidence>
<feature type="region of interest" description="Disordered" evidence="11">
    <location>
        <begin position="110"/>
        <end position="133"/>
    </location>
</feature>
<dbReference type="Gene3D" id="1.10.8.60">
    <property type="match status" value="1"/>
</dbReference>
<dbReference type="NCBIfam" id="TIGR02397">
    <property type="entry name" value="dnaX_nterm"/>
    <property type="match status" value="1"/>
</dbReference>
<dbReference type="InterPro" id="IPR003593">
    <property type="entry name" value="AAA+_ATPase"/>
</dbReference>
<keyword evidence="6" id="KW-0862">Zinc</keyword>
<accession>A0A5J9TVU9</accession>
<dbReference type="Gene3D" id="3.40.50.300">
    <property type="entry name" value="P-loop containing nucleotide triphosphate hydrolases"/>
    <property type="match status" value="1"/>
</dbReference>
<dbReference type="GO" id="GO:0006281">
    <property type="term" value="P:DNA repair"/>
    <property type="evidence" value="ECO:0007669"/>
    <property type="project" value="TreeGrafter"/>
</dbReference>
<evidence type="ECO:0000256" key="10">
    <source>
        <dbReference type="ARBA" id="ARBA00049244"/>
    </source>
</evidence>
<dbReference type="InterPro" id="IPR054506">
    <property type="entry name" value="DnaA_N-like_STI"/>
</dbReference>
<dbReference type="SUPFAM" id="SSF48019">
    <property type="entry name" value="post-AAA+ oligomerization domain-like"/>
    <property type="match status" value="1"/>
</dbReference>
<keyword evidence="8" id="KW-0239">DNA-directed DNA polymerase</keyword>
<dbReference type="GO" id="GO:0003689">
    <property type="term" value="F:DNA clamp loader activity"/>
    <property type="evidence" value="ECO:0007669"/>
    <property type="project" value="TreeGrafter"/>
</dbReference>
<organism evidence="13 14">
    <name type="scientific">Eragrostis curvula</name>
    <name type="common">weeping love grass</name>
    <dbReference type="NCBI Taxonomy" id="38414"/>
    <lineage>
        <taxon>Eukaryota</taxon>
        <taxon>Viridiplantae</taxon>
        <taxon>Streptophyta</taxon>
        <taxon>Embryophyta</taxon>
        <taxon>Tracheophyta</taxon>
        <taxon>Spermatophyta</taxon>
        <taxon>Magnoliopsida</taxon>
        <taxon>Liliopsida</taxon>
        <taxon>Poales</taxon>
        <taxon>Poaceae</taxon>
        <taxon>PACMAD clade</taxon>
        <taxon>Chloridoideae</taxon>
        <taxon>Eragrostideae</taxon>
        <taxon>Eragrostidinae</taxon>
        <taxon>Eragrostis</taxon>
    </lineage>
</organism>
<dbReference type="EC" id="2.7.7.7" evidence="3"/>
<protein>
    <recommendedName>
        <fullName evidence="3">DNA-directed DNA polymerase</fullName>
        <ecNumber evidence="3">2.7.7.7</ecNumber>
    </recommendedName>
</protein>
<dbReference type="FunFam" id="3.40.50.300:FF:000014">
    <property type="entry name" value="DNA polymerase III subunit gamma/tau"/>
    <property type="match status" value="1"/>
</dbReference>
<feature type="compositionally biased region" description="Basic and acidic residues" evidence="11">
    <location>
        <begin position="117"/>
        <end position="127"/>
    </location>
</feature>
<dbReference type="PANTHER" id="PTHR11669:SF0">
    <property type="entry name" value="PROTEIN STICHEL-LIKE 2"/>
    <property type="match status" value="1"/>
</dbReference>
<keyword evidence="8" id="KW-0808">Transferase</keyword>
<dbReference type="PANTHER" id="PTHR11669">
    <property type="entry name" value="REPLICATION FACTOR C / DNA POLYMERASE III GAMMA-TAU SUBUNIT"/>
    <property type="match status" value="1"/>
</dbReference>
<dbReference type="OrthoDB" id="1899087at2759"/>
<dbReference type="GO" id="GO:0046872">
    <property type="term" value="F:metal ion binding"/>
    <property type="evidence" value="ECO:0007669"/>
    <property type="project" value="UniProtKB-KW"/>
</dbReference>
<reference evidence="13 14" key="1">
    <citation type="journal article" date="2019" name="Sci. Rep.">
        <title>A high-quality genome of Eragrostis curvula grass provides insights into Poaceae evolution and supports new strategies to enhance forage quality.</title>
        <authorList>
            <person name="Carballo J."/>
            <person name="Santos B.A.C.M."/>
            <person name="Zappacosta D."/>
            <person name="Garbus I."/>
            <person name="Selva J.P."/>
            <person name="Gallo C.A."/>
            <person name="Diaz A."/>
            <person name="Albertini E."/>
            <person name="Caccamo M."/>
            <person name="Echenique V."/>
        </authorList>
    </citation>
    <scope>NUCLEOTIDE SEQUENCE [LARGE SCALE GENOMIC DNA]</scope>
    <source>
        <strain evidence="14">cv. Victoria</strain>
        <tissue evidence="13">Leaf</tissue>
    </source>
</reference>
<dbReference type="GO" id="GO:0003887">
    <property type="term" value="F:DNA-directed DNA polymerase activity"/>
    <property type="evidence" value="ECO:0007669"/>
    <property type="project" value="UniProtKB-KW"/>
</dbReference>
<dbReference type="Pfam" id="PF13177">
    <property type="entry name" value="DNA_pol3_delta2"/>
    <property type="match status" value="1"/>
</dbReference>
<evidence type="ECO:0000313" key="13">
    <source>
        <dbReference type="EMBL" id="TVU15530.1"/>
    </source>
</evidence>
<dbReference type="GO" id="GO:0005663">
    <property type="term" value="C:DNA replication factor C complex"/>
    <property type="evidence" value="ECO:0007669"/>
    <property type="project" value="TreeGrafter"/>
</dbReference>
<feature type="domain" description="AAA+ ATPase" evidence="12">
    <location>
        <begin position="312"/>
        <end position="454"/>
    </location>
</feature>
<feature type="compositionally biased region" description="Basic and acidic residues" evidence="11">
    <location>
        <begin position="799"/>
        <end position="808"/>
    </location>
</feature>
<evidence type="ECO:0000256" key="3">
    <source>
        <dbReference type="ARBA" id="ARBA00012417"/>
    </source>
</evidence>
<dbReference type="AlphaFoldDB" id="A0A5J9TVU9"/>
<keyword evidence="5" id="KW-0547">Nucleotide-binding</keyword>
<dbReference type="GO" id="GO:0006261">
    <property type="term" value="P:DNA-templated DNA replication"/>
    <property type="evidence" value="ECO:0007669"/>
    <property type="project" value="TreeGrafter"/>
</dbReference>
<sequence>MTDMRRHSVDVPLSRTLVQLKRVRSLRDPATNSLSKYASPSDHMIWETASSNGVTLDLGRSAHHQFIEEDEDLGAEATVGSERSFRAPNARTASYRKSSAVKIRGLNPPRNKQVHRVRQDGHRKSLDSNHSNHSSIRQLANNMVHNVDAEKEEDEEVNSYERPNLALQEKADEEVKMPSYSKFRNKSKSSAAMSRVGSPCLSTSEARSVASRRTEETRLRSNDVVGSNFSGCGISYCWSGASKYRDLYSDSDGPDQPLLSTDGTEAAFQSNVPYTETPRCLSQKFRPRSFSELIGLNVVAQSLLYSSCKGKVAPMYLFHGPRGTGKTSTARIFAAALNCVSVEEQRPCGFCKECVILFSGKSRDVKELDAAKMDRLGRVKVLLKSASLVPYSSRFKVFIIDECHLLQEDAWLAIMKSLDEPYRHTVYIMITSDLDSLPRTSITHCQKFHFPKIKVADVVYRLERICIEEGLEFDHDGLYFIAAKSNGSLRDAEIMLDQLSLLGRKITISLVHELVGMVSDDELIELLDLALSSDTTNTVRRARELMGSAIDPLQLVSQLANLIMDILSGRCQSAVTEVSKSFLGRYALSEVGIKKLRNALKILSDTEKQLRTSRNQATWVTVALLQFGTNESSLVTETNDLHAHSVTGYTDDWVSKVNSSSHFCHACNSNKSNCSERHCRRLKLENIWKRAIGKCRSRSAKSFLRKEGFLSSVHVTEELAIAEVGFGHPDHLSRAEKMQSLIECSLQNVLGCNVEIRFKLVPGPVTKDAGSKRQSFSFFSCSGRKQELSDSVVTDEDDAVRPGARETPLKGYSSSQQQSPYMIQRLDSKPTVHGYEDDARSTLTSNRSMTDDLTRTCRSETNYSKGVSEQGRFDSIHEPDLQPNCFSRTLKLQKKLLSSGAAHTICLRIQPHNKMDFLPKKEFDTYFCTYEPYEQCPRSNSRATYSSRDDDLKINKLDGSQKFYTIFHFWPKLAIWTSAMAIFGKVFQLDSDLVLGKTTEELMFLMFDS</sequence>
<evidence type="ECO:0000256" key="7">
    <source>
        <dbReference type="ARBA" id="ARBA00022840"/>
    </source>
</evidence>
<gene>
    <name evidence="13" type="ORF">EJB05_39054</name>
</gene>
<evidence type="ECO:0000313" key="14">
    <source>
        <dbReference type="Proteomes" id="UP000324897"/>
    </source>
</evidence>
<name>A0A5J9TVU9_9POAL</name>
<comment type="function">
    <text evidence="1">May be involved in DNA replication and thus regulate cell proliferation.</text>
</comment>
<dbReference type="InterPro" id="IPR008921">
    <property type="entry name" value="DNA_pol3_clamp-load_cplx_C"/>
</dbReference>
<dbReference type="EMBL" id="RWGY01000031">
    <property type="protein sequence ID" value="TVU15530.1"/>
    <property type="molecule type" value="Genomic_DNA"/>
</dbReference>
<evidence type="ECO:0000256" key="8">
    <source>
        <dbReference type="ARBA" id="ARBA00022932"/>
    </source>
</evidence>
<keyword evidence="7" id="KW-0067">ATP-binding</keyword>
<dbReference type="GO" id="GO:0003677">
    <property type="term" value="F:DNA binding"/>
    <property type="evidence" value="ECO:0007669"/>
    <property type="project" value="InterPro"/>
</dbReference>
<keyword evidence="8" id="KW-0548">Nucleotidyltransferase</keyword>
<dbReference type="SMART" id="SM00382">
    <property type="entry name" value="AAA"/>
    <property type="match status" value="1"/>
</dbReference>
<dbReference type="GO" id="GO:0009360">
    <property type="term" value="C:DNA polymerase III complex"/>
    <property type="evidence" value="ECO:0007669"/>
    <property type="project" value="InterPro"/>
</dbReference>
<dbReference type="SUPFAM" id="SSF52540">
    <property type="entry name" value="P-loop containing nucleoside triphosphate hydrolases"/>
    <property type="match status" value="1"/>
</dbReference>
<evidence type="ECO:0000256" key="6">
    <source>
        <dbReference type="ARBA" id="ARBA00022833"/>
    </source>
</evidence>
<evidence type="ECO:0000256" key="2">
    <source>
        <dbReference type="ARBA" id="ARBA00006360"/>
    </source>
</evidence>
<dbReference type="InterPro" id="IPR050238">
    <property type="entry name" value="DNA_Rep/Repair_Clamp_Loader"/>
</dbReference>
<evidence type="ECO:0000256" key="4">
    <source>
        <dbReference type="ARBA" id="ARBA00022723"/>
    </source>
</evidence>
<dbReference type="FunFam" id="1.10.8.60:FF:000013">
    <property type="entry name" value="DNA polymerase III subunit gamma/tau"/>
    <property type="match status" value="1"/>
</dbReference>
<feature type="region of interest" description="Disordered" evidence="11">
    <location>
        <begin position="74"/>
        <end position="97"/>
    </location>
</feature>
<dbReference type="Gramene" id="TVU15530">
    <property type="protein sequence ID" value="TVU15530"/>
    <property type="gene ID" value="EJB05_39054"/>
</dbReference>
<evidence type="ECO:0000256" key="9">
    <source>
        <dbReference type="ARBA" id="ARBA00023054"/>
    </source>
</evidence>
<keyword evidence="14" id="KW-1185">Reference proteome</keyword>
<dbReference type="CDD" id="cd18137">
    <property type="entry name" value="HLD_clamp_pol_III_gamma_tau"/>
    <property type="match status" value="1"/>
</dbReference>
<comment type="similarity">
    <text evidence="2">Belongs to the DnaX/STICHEL family.</text>
</comment>